<name>A0ACC2W386_9TREE</name>
<organism evidence="1 2">
    <name type="scientific">Naganishia adeliensis</name>
    <dbReference type="NCBI Taxonomy" id="92952"/>
    <lineage>
        <taxon>Eukaryota</taxon>
        <taxon>Fungi</taxon>
        <taxon>Dikarya</taxon>
        <taxon>Basidiomycota</taxon>
        <taxon>Agaricomycotina</taxon>
        <taxon>Tremellomycetes</taxon>
        <taxon>Filobasidiales</taxon>
        <taxon>Filobasidiaceae</taxon>
        <taxon>Naganishia</taxon>
    </lineage>
</organism>
<protein>
    <submittedName>
        <fullName evidence="1">Uncharacterized protein</fullName>
    </submittedName>
</protein>
<reference evidence="1" key="1">
    <citation type="submission" date="2023-04" db="EMBL/GenBank/DDBJ databases">
        <title>Draft Genome sequencing of Naganishia species isolated from polar environments using Oxford Nanopore Technology.</title>
        <authorList>
            <person name="Leo P."/>
            <person name="Venkateswaran K."/>
        </authorList>
    </citation>
    <scope>NUCLEOTIDE SEQUENCE</scope>
    <source>
        <strain evidence="1">MNA-CCFEE 5262</strain>
    </source>
</reference>
<accession>A0ACC2W386</accession>
<dbReference type="EMBL" id="JASBWS010000047">
    <property type="protein sequence ID" value="KAJ9105754.1"/>
    <property type="molecule type" value="Genomic_DNA"/>
</dbReference>
<evidence type="ECO:0000313" key="1">
    <source>
        <dbReference type="EMBL" id="KAJ9105754.1"/>
    </source>
</evidence>
<proteinExistence type="predicted"/>
<sequence>MPSFAKQPTDGEGGGLAKVFSGEDITEILQTVKNDARLRAKELIQKEIPEYIKHLNDILAAAENDPSSPMWKGHLKSGPFVKDNVKLIFNDAWRDQSSPGTPTIVVRGVDGLSLDPNYAPEEERVNQTTGRLSGEDIEMIGKRWEGGLERNEICGRLSVIVEAEAEKSFIIGRELCHWLKLEVPTLEDGNNFGVDVQDEMIRRVDNMVNAAARHHGLPKGHFDDRMTLAMQWNKFPNLKDHAAAIASSDRHDFFLLCNAVAALRGNMTVLLTALRNNWAKAHNPKDAEHASAVDSMY</sequence>
<dbReference type="Proteomes" id="UP001230649">
    <property type="component" value="Unassembled WGS sequence"/>
</dbReference>
<keyword evidence="2" id="KW-1185">Reference proteome</keyword>
<comment type="caution">
    <text evidence="1">The sequence shown here is derived from an EMBL/GenBank/DDBJ whole genome shotgun (WGS) entry which is preliminary data.</text>
</comment>
<evidence type="ECO:0000313" key="2">
    <source>
        <dbReference type="Proteomes" id="UP001230649"/>
    </source>
</evidence>
<gene>
    <name evidence="1" type="ORF">QFC20_004241</name>
</gene>